<dbReference type="Pfam" id="PF18029">
    <property type="entry name" value="Glyoxalase_6"/>
    <property type="match status" value="1"/>
</dbReference>
<dbReference type="InterPro" id="IPR041581">
    <property type="entry name" value="Glyoxalase_6"/>
</dbReference>
<evidence type="ECO:0000259" key="3">
    <source>
        <dbReference type="PROSITE" id="PS51186"/>
    </source>
</evidence>
<proteinExistence type="predicted"/>
<feature type="domain" description="VOC" evidence="4">
    <location>
        <begin position="187"/>
        <end position="302"/>
    </location>
</feature>
<accession>A0ABU9BQL3</accession>
<dbReference type="PROSITE" id="PS51819">
    <property type="entry name" value="VOC"/>
    <property type="match status" value="1"/>
</dbReference>
<dbReference type="EC" id="2.3.1.-" evidence="5"/>
<dbReference type="PANTHER" id="PTHR43877">
    <property type="entry name" value="AMINOALKYLPHOSPHONATE N-ACETYLTRANSFERASE-RELATED-RELATED"/>
    <property type="match status" value="1"/>
</dbReference>
<dbReference type="SUPFAM" id="SSF55729">
    <property type="entry name" value="Acyl-CoA N-acyltransferases (Nat)"/>
    <property type="match status" value="1"/>
</dbReference>
<evidence type="ECO:0000259" key="4">
    <source>
        <dbReference type="PROSITE" id="PS51819"/>
    </source>
</evidence>
<dbReference type="PANTHER" id="PTHR43877:SF2">
    <property type="entry name" value="AMINOALKYLPHOSPHONATE N-ACETYLTRANSFERASE-RELATED"/>
    <property type="match status" value="1"/>
</dbReference>
<keyword evidence="1 5" id="KW-0808">Transferase</keyword>
<feature type="domain" description="N-acetyltransferase" evidence="3">
    <location>
        <begin position="8"/>
        <end position="178"/>
    </location>
</feature>
<evidence type="ECO:0000313" key="6">
    <source>
        <dbReference type="Proteomes" id="UP001371218"/>
    </source>
</evidence>
<dbReference type="SUPFAM" id="SSF54593">
    <property type="entry name" value="Glyoxalase/Bleomycin resistance protein/Dihydroxybiphenyl dioxygenase"/>
    <property type="match status" value="1"/>
</dbReference>
<dbReference type="Pfam" id="PF00583">
    <property type="entry name" value="Acetyltransf_1"/>
    <property type="match status" value="1"/>
</dbReference>
<dbReference type="EMBL" id="JBBUTG010000009">
    <property type="protein sequence ID" value="MEK8032260.1"/>
    <property type="molecule type" value="Genomic_DNA"/>
</dbReference>
<keyword evidence="6" id="KW-1185">Reference proteome</keyword>
<dbReference type="GO" id="GO:0016746">
    <property type="term" value="F:acyltransferase activity"/>
    <property type="evidence" value="ECO:0007669"/>
    <property type="project" value="UniProtKB-KW"/>
</dbReference>
<dbReference type="Proteomes" id="UP001371218">
    <property type="component" value="Unassembled WGS sequence"/>
</dbReference>
<keyword evidence="2 5" id="KW-0012">Acyltransferase</keyword>
<sequence>MSDQAVTFSIRRLRPDDAAAFQALRLRGLLECPTAFASSYAEEAGEAVSAVAERLAADVAAPGASGVYGAWQGEALVAVAGLARERMAKLSHKAMLWGMYVAPEARRYGIAQALLQHVLAQAAAEPGLTQVMLGVHAGNAAAIALYRSVGFVGWGTEPAAACVDGVPHDETWMVCMLGARPPKPSVRPAWAVLVHSPDPDAARAWYQRLWPEARQVHLDDPAPFDLLVVDGVRLEFVRADAKVASGRAGTVVYWPVDDFDQVRARAEALGATLYRGPMAIEEGWRMAQFVDPFGNLFGLRGG</sequence>
<dbReference type="InterPro" id="IPR037523">
    <property type="entry name" value="VOC_core"/>
</dbReference>
<evidence type="ECO:0000256" key="1">
    <source>
        <dbReference type="ARBA" id="ARBA00022679"/>
    </source>
</evidence>
<comment type="caution">
    <text evidence="5">The sequence shown here is derived from an EMBL/GenBank/DDBJ whole genome shotgun (WGS) entry which is preliminary data.</text>
</comment>
<protein>
    <submittedName>
        <fullName evidence="5">GNAT family N-acetyltransferase</fullName>
        <ecNumber evidence="5">2.3.1.-</ecNumber>
    </submittedName>
</protein>
<reference evidence="5 6" key="1">
    <citation type="submission" date="2024-04" db="EMBL/GenBank/DDBJ databases">
        <title>Novel species of the genus Ideonella isolated from streams.</title>
        <authorList>
            <person name="Lu H."/>
        </authorList>
    </citation>
    <scope>NUCLEOTIDE SEQUENCE [LARGE SCALE GENOMIC DNA]</scope>
    <source>
        <strain evidence="5 6">DXS29W</strain>
    </source>
</reference>
<evidence type="ECO:0000256" key="2">
    <source>
        <dbReference type="ARBA" id="ARBA00023315"/>
    </source>
</evidence>
<dbReference type="InterPro" id="IPR000182">
    <property type="entry name" value="GNAT_dom"/>
</dbReference>
<dbReference type="CDD" id="cd04301">
    <property type="entry name" value="NAT_SF"/>
    <property type="match status" value="1"/>
</dbReference>
<dbReference type="RefSeq" id="WP_341426671.1">
    <property type="nucleotide sequence ID" value="NZ_JBBUTG010000009.1"/>
</dbReference>
<dbReference type="InterPro" id="IPR029068">
    <property type="entry name" value="Glyas_Bleomycin-R_OHBP_Dase"/>
</dbReference>
<dbReference type="PROSITE" id="PS51186">
    <property type="entry name" value="GNAT"/>
    <property type="match status" value="1"/>
</dbReference>
<dbReference type="InterPro" id="IPR050832">
    <property type="entry name" value="Bact_Acetyltransf"/>
</dbReference>
<dbReference type="InterPro" id="IPR016181">
    <property type="entry name" value="Acyl_CoA_acyltransferase"/>
</dbReference>
<gene>
    <name evidence="5" type="ORF">AACH06_15635</name>
</gene>
<evidence type="ECO:0000313" key="5">
    <source>
        <dbReference type="EMBL" id="MEK8032260.1"/>
    </source>
</evidence>
<organism evidence="5 6">
    <name type="scientific">Ideonella lacteola</name>
    <dbReference type="NCBI Taxonomy" id="2984193"/>
    <lineage>
        <taxon>Bacteria</taxon>
        <taxon>Pseudomonadati</taxon>
        <taxon>Pseudomonadota</taxon>
        <taxon>Betaproteobacteria</taxon>
        <taxon>Burkholderiales</taxon>
        <taxon>Sphaerotilaceae</taxon>
        <taxon>Ideonella</taxon>
    </lineage>
</organism>
<dbReference type="Gene3D" id="3.10.180.10">
    <property type="entry name" value="2,3-Dihydroxybiphenyl 1,2-Dioxygenase, domain 1"/>
    <property type="match status" value="1"/>
</dbReference>
<name>A0ABU9BQL3_9BURK</name>
<dbReference type="Gene3D" id="3.40.630.30">
    <property type="match status" value="1"/>
</dbReference>